<dbReference type="RefSeq" id="WP_170030678.1">
    <property type="nucleotide sequence ID" value="NZ_JABDTL010000001.1"/>
</dbReference>
<name>A0A841GMJ3_9BACT</name>
<dbReference type="PROSITE" id="PS51257">
    <property type="entry name" value="PROKAR_LIPOPROTEIN"/>
    <property type="match status" value="1"/>
</dbReference>
<feature type="repeat" description="TPR" evidence="1">
    <location>
        <begin position="171"/>
        <end position="204"/>
    </location>
</feature>
<protein>
    <submittedName>
        <fullName evidence="4">Tol-pal system protein YbgF</fullName>
    </submittedName>
</protein>
<feature type="region of interest" description="Disordered" evidence="2">
    <location>
        <begin position="110"/>
        <end position="131"/>
    </location>
</feature>
<evidence type="ECO:0000256" key="1">
    <source>
        <dbReference type="PROSITE-ProRule" id="PRU00339"/>
    </source>
</evidence>
<dbReference type="Gene3D" id="1.25.40.10">
    <property type="entry name" value="Tetratricopeptide repeat domain"/>
    <property type="match status" value="1"/>
</dbReference>
<gene>
    <name evidence="4" type="ORF">HNQ61_000133</name>
</gene>
<dbReference type="SMART" id="SM00028">
    <property type="entry name" value="TPR"/>
    <property type="match status" value="3"/>
</dbReference>
<dbReference type="Pfam" id="PF13174">
    <property type="entry name" value="TPR_6"/>
    <property type="match status" value="1"/>
</dbReference>
<reference evidence="4 5" key="1">
    <citation type="submission" date="2020-08" db="EMBL/GenBank/DDBJ databases">
        <title>Genomic Encyclopedia of Type Strains, Phase IV (KMG-IV): sequencing the most valuable type-strain genomes for metagenomic binning, comparative biology and taxonomic classification.</title>
        <authorList>
            <person name="Goeker M."/>
        </authorList>
    </citation>
    <scope>NUCLEOTIDE SEQUENCE [LARGE SCALE GENOMIC DNA]</scope>
    <source>
        <strain evidence="4 5">DSM 29007</strain>
    </source>
</reference>
<evidence type="ECO:0000256" key="3">
    <source>
        <dbReference type="SAM" id="SignalP"/>
    </source>
</evidence>
<feature type="compositionally biased region" description="Low complexity" evidence="2">
    <location>
        <begin position="111"/>
        <end position="126"/>
    </location>
</feature>
<comment type="caution">
    <text evidence="4">The sequence shown here is derived from an EMBL/GenBank/DDBJ whole genome shotgun (WGS) entry which is preliminary data.</text>
</comment>
<dbReference type="SUPFAM" id="SSF48452">
    <property type="entry name" value="TPR-like"/>
    <property type="match status" value="1"/>
</dbReference>
<dbReference type="InterPro" id="IPR011990">
    <property type="entry name" value="TPR-like_helical_dom_sf"/>
</dbReference>
<evidence type="ECO:0000313" key="5">
    <source>
        <dbReference type="Proteomes" id="UP000582837"/>
    </source>
</evidence>
<keyword evidence="5" id="KW-1185">Reference proteome</keyword>
<sequence>MRRAGFAALLALLPAAAGCVATKQDIRDLQLGMAANQARQDSMVDALIQRTEAMLDSLSDQNIRLRGDLANRLLAIDRQLVQIQELSGQNQAQLGQLRTQIDRAAEEARRQQAAAAQAASTGGNASADDDAADPQALYDAALAAMRRGSVSTARTGFEEFLRANPEHRLAAEAQYNIGQTYETGNDRGAAITAYGRVLELYPTSPRASAALLRMGRLELARGNRSEARLRFNAVIARYPRSAEATEARTELQRLGTR</sequence>
<dbReference type="NCBIfam" id="TIGR02795">
    <property type="entry name" value="tol_pal_ybgF"/>
    <property type="match status" value="1"/>
</dbReference>
<feature type="chain" id="PRO_5032620536" evidence="3">
    <location>
        <begin position="18"/>
        <end position="257"/>
    </location>
</feature>
<keyword evidence="1" id="KW-0802">TPR repeat</keyword>
<dbReference type="InterPro" id="IPR034706">
    <property type="entry name" value="CpoB"/>
</dbReference>
<dbReference type="EMBL" id="JACHIA010000001">
    <property type="protein sequence ID" value="MBB6068522.1"/>
    <property type="molecule type" value="Genomic_DNA"/>
</dbReference>
<evidence type="ECO:0000313" key="4">
    <source>
        <dbReference type="EMBL" id="MBB6068522.1"/>
    </source>
</evidence>
<dbReference type="GO" id="GO:0051301">
    <property type="term" value="P:cell division"/>
    <property type="evidence" value="ECO:0007669"/>
    <property type="project" value="InterPro"/>
</dbReference>
<dbReference type="Pfam" id="PF13432">
    <property type="entry name" value="TPR_16"/>
    <property type="match status" value="1"/>
</dbReference>
<organism evidence="4 5">
    <name type="scientific">Longimicrobium terrae</name>
    <dbReference type="NCBI Taxonomy" id="1639882"/>
    <lineage>
        <taxon>Bacteria</taxon>
        <taxon>Pseudomonadati</taxon>
        <taxon>Gemmatimonadota</taxon>
        <taxon>Longimicrobiia</taxon>
        <taxon>Longimicrobiales</taxon>
        <taxon>Longimicrobiaceae</taxon>
        <taxon>Longimicrobium</taxon>
    </lineage>
</organism>
<dbReference type="InterPro" id="IPR014162">
    <property type="entry name" value="CpoB_C"/>
</dbReference>
<accession>A0A841GMJ3</accession>
<dbReference type="PROSITE" id="PS50005">
    <property type="entry name" value="TPR"/>
    <property type="match status" value="1"/>
</dbReference>
<proteinExistence type="inferred from homology"/>
<dbReference type="AlphaFoldDB" id="A0A841GMJ3"/>
<dbReference type="Proteomes" id="UP000582837">
    <property type="component" value="Unassembled WGS sequence"/>
</dbReference>
<dbReference type="InterPro" id="IPR019734">
    <property type="entry name" value="TPR_rpt"/>
</dbReference>
<feature type="signal peptide" evidence="3">
    <location>
        <begin position="1"/>
        <end position="17"/>
    </location>
</feature>
<dbReference type="HAMAP" id="MF_02066">
    <property type="entry name" value="CpoB"/>
    <property type="match status" value="1"/>
</dbReference>
<keyword evidence="3" id="KW-0732">Signal</keyword>
<evidence type="ECO:0000256" key="2">
    <source>
        <dbReference type="SAM" id="MobiDB-lite"/>
    </source>
</evidence>